<proteinExistence type="predicted"/>
<evidence type="ECO:0000313" key="1">
    <source>
        <dbReference type="EMBL" id="XFD40037.1"/>
    </source>
</evidence>
<name>A0ACD5DF75_9LACO</name>
<dbReference type="Proteomes" id="UP001149860">
    <property type="component" value="Chromosome"/>
</dbReference>
<keyword evidence="2" id="KW-1185">Reference proteome</keyword>
<organism evidence="1 2">
    <name type="scientific">Lentilactobacillus terminaliae</name>
    <dbReference type="NCBI Taxonomy" id="3003483"/>
    <lineage>
        <taxon>Bacteria</taxon>
        <taxon>Bacillati</taxon>
        <taxon>Bacillota</taxon>
        <taxon>Bacilli</taxon>
        <taxon>Lactobacillales</taxon>
        <taxon>Lactobacillaceae</taxon>
        <taxon>Lentilactobacillus</taxon>
    </lineage>
</organism>
<gene>
    <name evidence="1" type="ORF">O0236_001640</name>
</gene>
<protein>
    <submittedName>
        <fullName evidence="1">Uncharacterized protein</fullName>
    </submittedName>
</protein>
<sequence>MIKIYDTLRSAQIDEMLINVYQKHTDIVYTGIIQYLSSNDLIMNTYNDFGIQDGSVYLKLSIVSQVETDSYDLANMKERIAFDEDNQVDLDESVDMPINLSDNLFERVILNLQNTNSMGLIITLEDNQLKYSEGLIEKYSAGTISFRVINKFNFDKSELKLIDLSDVVGIEFAGSELVLLGDALPIIRGEEHIEDQVIKNPDEFVATIDHLRKSGDYSIVTTDDDRKYFYVGAIIAANAAEFIMQVVDMSGRFGGYVWMRYDDIEKIVLASDYLKVMNNFVTNNRVSGKFVLPGLNDQRAFDDNDNLLVYLLDQSIKRHKLIRFQVVDGDDIIGFPTAIDRRTGKLVIRLLDFDEVTDSVNQTIGIEEIKEMAFDYYKAFLLENNID</sequence>
<dbReference type="EMBL" id="CP168151">
    <property type="protein sequence ID" value="XFD40037.1"/>
    <property type="molecule type" value="Genomic_DNA"/>
</dbReference>
<reference evidence="1" key="1">
    <citation type="submission" date="2024-08" db="EMBL/GenBank/DDBJ databases">
        <title>Lentilactobacillus sp. nov., isolated from tree bark.</title>
        <authorList>
            <person name="Phuengjayaem S."/>
            <person name="Tanasupawat S."/>
        </authorList>
    </citation>
    <scope>NUCLEOTIDE SEQUENCE</scope>
    <source>
        <strain evidence="1">SPB1-3</strain>
    </source>
</reference>
<accession>A0ACD5DF75</accession>
<evidence type="ECO:0000313" key="2">
    <source>
        <dbReference type="Proteomes" id="UP001149860"/>
    </source>
</evidence>